<feature type="domain" description="LysM" evidence="2">
    <location>
        <begin position="325"/>
        <end position="368"/>
    </location>
</feature>
<dbReference type="CDD" id="cd00118">
    <property type="entry name" value="LysM"/>
    <property type="match status" value="1"/>
</dbReference>
<dbReference type="Gene3D" id="3.10.350.10">
    <property type="entry name" value="LysM domain"/>
    <property type="match status" value="1"/>
</dbReference>
<feature type="region of interest" description="Disordered" evidence="1">
    <location>
        <begin position="148"/>
        <end position="186"/>
    </location>
</feature>
<dbReference type="SMART" id="SM00257">
    <property type="entry name" value="LysM"/>
    <property type="match status" value="1"/>
</dbReference>
<dbReference type="EMBL" id="BMIR01000009">
    <property type="protein sequence ID" value="GGE42601.1"/>
    <property type="molecule type" value="Genomic_DNA"/>
</dbReference>
<comment type="caution">
    <text evidence="3">The sequence shown here is derived from an EMBL/GenBank/DDBJ whole genome shotgun (WGS) entry which is preliminary data.</text>
</comment>
<dbReference type="Pfam" id="PF20918">
    <property type="entry name" value="SPOCS_spoVID-N"/>
    <property type="match status" value="1"/>
</dbReference>
<sequence>MSQSSSQDLRFSINESVWLRNGESAEDVLSMALEPDITIEENPHYVSIKGALLLNGEYNPREGTQKGNLSDDTFERPDFRIVDLIKESDEGTVLFEHRFPVDITIPANRVDDIDDLYVSVETFDYDLPEDGCIQLQAEVTISGLVEPTETREDSAVRSIEDDPEEGEQAEGIEDIEEEEVETDESAFDPTETMRFEAYREPVEEGEQEEETPEIELNAREEEEHEEMFEPTFLERAEEDEEEEDAQAYQEEMGTMDHAFYSAYNRSEQPETPPIDADTFFEEEMVELEDDDVSVNANVEQKKRSENALYLTKMLTNAEEQFSRVRMCIVQSGDSLESISERYQVPVTSLLRRNRLDSESLEEGQIIYIPGTKK</sequence>
<organism evidence="3 4">
    <name type="scientific">Pullulanibacillus camelliae</name>
    <dbReference type="NCBI Taxonomy" id="1707096"/>
    <lineage>
        <taxon>Bacteria</taxon>
        <taxon>Bacillati</taxon>
        <taxon>Bacillota</taxon>
        <taxon>Bacilli</taxon>
        <taxon>Bacillales</taxon>
        <taxon>Sporolactobacillaceae</taxon>
        <taxon>Pullulanibacillus</taxon>
    </lineage>
</organism>
<dbReference type="InterPro" id="IPR048862">
    <property type="entry name" value="SPOCS_spoVID_N"/>
</dbReference>
<dbReference type="InterPro" id="IPR036779">
    <property type="entry name" value="LysM_dom_sf"/>
</dbReference>
<evidence type="ECO:0000313" key="4">
    <source>
        <dbReference type="Proteomes" id="UP000628775"/>
    </source>
</evidence>
<dbReference type="Pfam" id="PF01476">
    <property type="entry name" value="LysM"/>
    <property type="match status" value="1"/>
</dbReference>
<reference evidence="3" key="2">
    <citation type="submission" date="2020-09" db="EMBL/GenBank/DDBJ databases">
        <authorList>
            <person name="Sun Q."/>
            <person name="Zhou Y."/>
        </authorList>
    </citation>
    <scope>NUCLEOTIDE SEQUENCE</scope>
    <source>
        <strain evidence="3">CGMCC 1.15371</strain>
    </source>
</reference>
<reference evidence="3" key="1">
    <citation type="journal article" date="2014" name="Int. J. Syst. Evol. Microbiol.">
        <title>Complete genome sequence of Corynebacterium casei LMG S-19264T (=DSM 44701T), isolated from a smear-ripened cheese.</title>
        <authorList>
            <consortium name="US DOE Joint Genome Institute (JGI-PGF)"/>
            <person name="Walter F."/>
            <person name="Albersmeier A."/>
            <person name="Kalinowski J."/>
            <person name="Ruckert C."/>
        </authorList>
    </citation>
    <scope>NUCLEOTIDE SEQUENCE</scope>
    <source>
        <strain evidence="3">CGMCC 1.15371</strain>
    </source>
</reference>
<dbReference type="PROSITE" id="PS51782">
    <property type="entry name" value="LYSM"/>
    <property type="match status" value="1"/>
</dbReference>
<feature type="compositionally biased region" description="Acidic residues" evidence="1">
    <location>
        <begin position="161"/>
        <end position="186"/>
    </location>
</feature>
<feature type="compositionally biased region" description="Basic and acidic residues" evidence="1">
    <location>
        <begin position="148"/>
        <end position="160"/>
    </location>
</feature>
<evidence type="ECO:0000313" key="3">
    <source>
        <dbReference type="EMBL" id="GGE42601.1"/>
    </source>
</evidence>
<dbReference type="NCBIfam" id="TIGR02907">
    <property type="entry name" value="spore_VI_D"/>
    <property type="match status" value="1"/>
</dbReference>
<dbReference type="SUPFAM" id="SSF54106">
    <property type="entry name" value="LysM domain"/>
    <property type="match status" value="1"/>
</dbReference>
<name>A0A8J2YHC0_9BACL</name>
<proteinExistence type="predicted"/>
<dbReference type="RefSeq" id="WP_188693516.1">
    <property type="nucleotide sequence ID" value="NZ_BMIR01000009.1"/>
</dbReference>
<keyword evidence="4" id="KW-1185">Reference proteome</keyword>
<protein>
    <recommendedName>
        <fullName evidence="2">LysM domain-containing protein</fullName>
    </recommendedName>
</protein>
<dbReference type="InterPro" id="IPR014256">
    <property type="entry name" value="Spore_VI_D"/>
</dbReference>
<dbReference type="Proteomes" id="UP000628775">
    <property type="component" value="Unassembled WGS sequence"/>
</dbReference>
<dbReference type="AlphaFoldDB" id="A0A8J2YHC0"/>
<evidence type="ECO:0000256" key="1">
    <source>
        <dbReference type="SAM" id="MobiDB-lite"/>
    </source>
</evidence>
<gene>
    <name evidence="3" type="ORF">GCM10011391_21750</name>
</gene>
<accession>A0A8J2YHC0</accession>
<dbReference type="InterPro" id="IPR018392">
    <property type="entry name" value="LysM"/>
</dbReference>
<evidence type="ECO:0000259" key="2">
    <source>
        <dbReference type="PROSITE" id="PS51782"/>
    </source>
</evidence>